<evidence type="ECO:0000256" key="3">
    <source>
        <dbReference type="ARBA" id="ARBA00022989"/>
    </source>
</evidence>
<evidence type="ECO:0000313" key="8">
    <source>
        <dbReference type="Proteomes" id="UP000192934"/>
    </source>
</evidence>
<dbReference type="InterPro" id="IPR007267">
    <property type="entry name" value="GtrA_DPMS_TM"/>
</dbReference>
<dbReference type="OrthoDB" id="7427719at2"/>
<dbReference type="Pfam" id="PF04138">
    <property type="entry name" value="GtrA_DPMS_TM"/>
    <property type="match status" value="1"/>
</dbReference>
<dbReference type="GO" id="GO:0016020">
    <property type="term" value="C:membrane"/>
    <property type="evidence" value="ECO:0007669"/>
    <property type="project" value="UniProtKB-SubCell"/>
</dbReference>
<organism evidence="7 8">
    <name type="scientific">Allosphingosinicella indica</name>
    <dbReference type="NCBI Taxonomy" id="941907"/>
    <lineage>
        <taxon>Bacteria</taxon>
        <taxon>Pseudomonadati</taxon>
        <taxon>Pseudomonadota</taxon>
        <taxon>Alphaproteobacteria</taxon>
        <taxon>Sphingomonadales</taxon>
        <taxon>Sphingomonadaceae</taxon>
        <taxon>Allosphingosinicella</taxon>
    </lineage>
</organism>
<comment type="subcellular location">
    <subcellularLocation>
        <location evidence="1">Membrane</location>
        <topology evidence="1">Multi-pass membrane protein</topology>
    </subcellularLocation>
</comment>
<accession>A0A1X7GC87</accession>
<keyword evidence="2 5" id="KW-0812">Transmembrane</keyword>
<evidence type="ECO:0000256" key="1">
    <source>
        <dbReference type="ARBA" id="ARBA00004141"/>
    </source>
</evidence>
<evidence type="ECO:0000256" key="5">
    <source>
        <dbReference type="SAM" id="Phobius"/>
    </source>
</evidence>
<gene>
    <name evidence="7" type="ORF">SAMN06295910_1466</name>
</gene>
<keyword evidence="4 5" id="KW-0472">Membrane</keyword>
<protein>
    <submittedName>
        <fullName evidence="7">Putative flippase GtrA (Transmembrane translocase of bactoprenol-linked glucose)</fullName>
    </submittedName>
</protein>
<sequence>MLALLRATYTRYIVASAGALGLDLALFLAAIHLGVEPFLAAAIGYGAGIGAHWLLSSRAVFSGRLAERGGARRQQQVLFLGSALIGLALTTAIVGIGDALHLDPRLAKLVAIGVAFQTTYLLRRRFVFA</sequence>
<feature type="domain" description="GtrA/DPMS transmembrane" evidence="6">
    <location>
        <begin position="11"/>
        <end position="128"/>
    </location>
</feature>
<dbReference type="Proteomes" id="UP000192934">
    <property type="component" value="Chromosome I"/>
</dbReference>
<keyword evidence="3 5" id="KW-1133">Transmembrane helix</keyword>
<feature type="transmembrane region" description="Helical" evidence="5">
    <location>
        <begin position="38"/>
        <end position="56"/>
    </location>
</feature>
<dbReference type="GO" id="GO:0000271">
    <property type="term" value="P:polysaccharide biosynthetic process"/>
    <property type="evidence" value="ECO:0007669"/>
    <property type="project" value="InterPro"/>
</dbReference>
<dbReference type="STRING" id="941907.SAMN06295910_1466"/>
<proteinExistence type="predicted"/>
<feature type="transmembrane region" description="Helical" evidence="5">
    <location>
        <begin position="12"/>
        <end position="32"/>
    </location>
</feature>
<keyword evidence="8" id="KW-1185">Reference proteome</keyword>
<reference evidence="8" key="1">
    <citation type="submission" date="2017-04" db="EMBL/GenBank/DDBJ databases">
        <authorList>
            <person name="Varghese N."/>
            <person name="Submissions S."/>
        </authorList>
    </citation>
    <scope>NUCLEOTIDE SEQUENCE [LARGE SCALE GENOMIC DNA]</scope>
    <source>
        <strain evidence="8">Dd16</strain>
    </source>
</reference>
<dbReference type="RefSeq" id="WP_085218193.1">
    <property type="nucleotide sequence ID" value="NZ_LT840185.1"/>
</dbReference>
<evidence type="ECO:0000256" key="2">
    <source>
        <dbReference type="ARBA" id="ARBA00022692"/>
    </source>
</evidence>
<evidence type="ECO:0000259" key="6">
    <source>
        <dbReference type="Pfam" id="PF04138"/>
    </source>
</evidence>
<name>A0A1X7GC87_9SPHN</name>
<feature type="transmembrane region" description="Helical" evidence="5">
    <location>
        <begin position="77"/>
        <end position="100"/>
    </location>
</feature>
<evidence type="ECO:0000256" key="4">
    <source>
        <dbReference type="ARBA" id="ARBA00023136"/>
    </source>
</evidence>
<dbReference type="EMBL" id="LT840185">
    <property type="protein sequence ID" value="SMF67130.1"/>
    <property type="molecule type" value="Genomic_DNA"/>
</dbReference>
<evidence type="ECO:0000313" key="7">
    <source>
        <dbReference type="EMBL" id="SMF67130.1"/>
    </source>
</evidence>
<dbReference type="AlphaFoldDB" id="A0A1X7GC87"/>